<feature type="transmembrane region" description="Helical" evidence="1">
    <location>
        <begin position="95"/>
        <end position="113"/>
    </location>
</feature>
<proteinExistence type="predicted"/>
<organism evidence="2 3">
    <name type="scientific">Trichobilharzia regenti</name>
    <name type="common">Nasal bird schistosome</name>
    <dbReference type="NCBI Taxonomy" id="157069"/>
    <lineage>
        <taxon>Eukaryota</taxon>
        <taxon>Metazoa</taxon>
        <taxon>Spiralia</taxon>
        <taxon>Lophotrochozoa</taxon>
        <taxon>Platyhelminthes</taxon>
        <taxon>Trematoda</taxon>
        <taxon>Digenea</taxon>
        <taxon>Strigeidida</taxon>
        <taxon>Schistosomatoidea</taxon>
        <taxon>Schistosomatidae</taxon>
        <taxon>Trichobilharzia</taxon>
    </lineage>
</organism>
<feature type="transmembrane region" description="Helical" evidence="1">
    <location>
        <begin position="119"/>
        <end position="144"/>
    </location>
</feature>
<keyword evidence="1" id="KW-0812">Transmembrane</keyword>
<reference evidence="3" key="2">
    <citation type="submission" date="2023-11" db="UniProtKB">
        <authorList>
            <consortium name="WormBaseParasite"/>
        </authorList>
    </citation>
    <scope>IDENTIFICATION</scope>
</reference>
<reference evidence="2" key="1">
    <citation type="submission" date="2022-06" db="EMBL/GenBank/DDBJ databases">
        <authorList>
            <person name="Berger JAMES D."/>
            <person name="Berger JAMES D."/>
        </authorList>
    </citation>
    <scope>NUCLEOTIDE SEQUENCE [LARGE SCALE GENOMIC DNA]</scope>
</reference>
<evidence type="ECO:0000313" key="2">
    <source>
        <dbReference type="Proteomes" id="UP000050795"/>
    </source>
</evidence>
<feature type="transmembrane region" description="Helical" evidence="1">
    <location>
        <begin position="69"/>
        <end position="88"/>
    </location>
</feature>
<dbReference type="WBParaSite" id="TREG1_126380.6">
    <property type="protein sequence ID" value="TREG1_126380.6"/>
    <property type="gene ID" value="TREG1_126380"/>
</dbReference>
<dbReference type="Proteomes" id="UP000050795">
    <property type="component" value="Unassembled WGS sequence"/>
</dbReference>
<keyword evidence="2" id="KW-1185">Reference proteome</keyword>
<dbReference type="AlphaFoldDB" id="A0AA85IX50"/>
<accession>A0AA85IX50</accession>
<keyword evidence="1" id="KW-0472">Membrane</keyword>
<name>A0AA85IX50_TRIRE</name>
<feature type="transmembrane region" description="Helical" evidence="1">
    <location>
        <begin position="32"/>
        <end position="57"/>
    </location>
</feature>
<protein>
    <submittedName>
        <fullName evidence="3">Uncharacterized protein</fullName>
    </submittedName>
</protein>
<keyword evidence="1" id="KW-1133">Transmembrane helix</keyword>
<sequence>MNLSTIAYTSLMADTISKRFNFNEAEITFKGYITWISIDISFMLFIMISVMVLVGSIQFLQNLLLGKAYLSIIFALLAVDLYCTALFFEKIRQSVNAAHIMTGIVVLLLSVSYCCTYKQLFALIIFITLNATLALSVCIIFVAFELREYCFFRLLTSFRNPQHHLPWRLCSVTLKYTTDLLISMDSLLYAYMNIYSHSCVEVFKLK</sequence>
<evidence type="ECO:0000256" key="1">
    <source>
        <dbReference type="SAM" id="Phobius"/>
    </source>
</evidence>
<evidence type="ECO:0000313" key="3">
    <source>
        <dbReference type="WBParaSite" id="TREG1_126380.6"/>
    </source>
</evidence>